<dbReference type="UniPathway" id="UPA00143"/>
<evidence type="ECO:0000313" key="5">
    <source>
        <dbReference type="EMBL" id="ESO03452.1"/>
    </source>
</evidence>
<dbReference type="HOGENOM" id="CLU_1070691_0_0_1"/>
<feature type="domain" description="RING-type" evidence="4">
    <location>
        <begin position="151"/>
        <end position="194"/>
    </location>
</feature>
<keyword evidence="1 3" id="KW-0479">Metal-binding</keyword>
<dbReference type="CTD" id="20212140"/>
<reference evidence="5 7" key="2">
    <citation type="journal article" date="2013" name="Nature">
        <title>Insights into bilaterian evolution from three spiralian genomes.</title>
        <authorList>
            <person name="Simakov O."/>
            <person name="Marletaz F."/>
            <person name="Cho S.J."/>
            <person name="Edsinger-Gonzales E."/>
            <person name="Havlak P."/>
            <person name="Hellsten U."/>
            <person name="Kuo D.H."/>
            <person name="Larsson T."/>
            <person name="Lv J."/>
            <person name="Arendt D."/>
            <person name="Savage R."/>
            <person name="Osoegawa K."/>
            <person name="de Jong P."/>
            <person name="Grimwood J."/>
            <person name="Chapman J.A."/>
            <person name="Shapiro H."/>
            <person name="Aerts A."/>
            <person name="Otillar R.P."/>
            <person name="Terry A.Y."/>
            <person name="Boore J.L."/>
            <person name="Grigoriev I.V."/>
            <person name="Lindberg D.R."/>
            <person name="Seaver E.C."/>
            <person name="Weisblat D.A."/>
            <person name="Putnam N.H."/>
            <person name="Rokhsar D.S."/>
        </authorList>
    </citation>
    <scope>NUCLEOTIDE SEQUENCE</scope>
</reference>
<evidence type="ECO:0000313" key="7">
    <source>
        <dbReference type="Proteomes" id="UP000015101"/>
    </source>
</evidence>
<evidence type="ECO:0000256" key="3">
    <source>
        <dbReference type="PROSITE-ProRule" id="PRU00175"/>
    </source>
</evidence>
<dbReference type="InParanoid" id="T1FTJ3"/>
<evidence type="ECO:0000256" key="1">
    <source>
        <dbReference type="ARBA" id="ARBA00022771"/>
    </source>
</evidence>
<dbReference type="InterPro" id="IPR001841">
    <property type="entry name" value="Znf_RING"/>
</dbReference>
<dbReference type="GO" id="GO:0008270">
    <property type="term" value="F:zinc ion binding"/>
    <property type="evidence" value="ECO:0007669"/>
    <property type="project" value="UniProtKB-KW"/>
</dbReference>
<dbReference type="FunFam" id="3.30.40.10:FF:001284">
    <property type="entry name" value="Uncharacterized protein"/>
    <property type="match status" value="1"/>
</dbReference>
<dbReference type="SMART" id="SM00184">
    <property type="entry name" value="RING"/>
    <property type="match status" value="1"/>
</dbReference>
<dbReference type="EMBL" id="AMQM01004694">
    <property type="status" value="NOT_ANNOTATED_CDS"/>
    <property type="molecule type" value="Genomic_DNA"/>
</dbReference>
<dbReference type="SUPFAM" id="SSF57850">
    <property type="entry name" value="RING/U-box"/>
    <property type="match status" value="1"/>
</dbReference>
<dbReference type="Pfam" id="PF13639">
    <property type="entry name" value="zf-RING_2"/>
    <property type="match status" value="1"/>
</dbReference>
<dbReference type="KEGG" id="hro:HELRODRAFT_192043"/>
<dbReference type="PROSITE" id="PS50089">
    <property type="entry name" value="ZF_RING_2"/>
    <property type="match status" value="1"/>
</dbReference>
<dbReference type="Proteomes" id="UP000015101">
    <property type="component" value="Unassembled WGS sequence"/>
</dbReference>
<dbReference type="RefSeq" id="XP_009018600.1">
    <property type="nucleotide sequence ID" value="XM_009020352.1"/>
</dbReference>
<dbReference type="GO" id="GO:0016567">
    <property type="term" value="P:protein ubiquitination"/>
    <property type="evidence" value="ECO:0007669"/>
    <property type="project" value="UniProtKB-UniPathway"/>
</dbReference>
<dbReference type="Gene3D" id="3.30.40.10">
    <property type="entry name" value="Zinc/RING finger domain, C3HC4 (zinc finger)"/>
    <property type="match status" value="1"/>
</dbReference>
<organism evidence="6 7">
    <name type="scientific">Helobdella robusta</name>
    <name type="common">Californian leech</name>
    <dbReference type="NCBI Taxonomy" id="6412"/>
    <lineage>
        <taxon>Eukaryota</taxon>
        <taxon>Metazoa</taxon>
        <taxon>Spiralia</taxon>
        <taxon>Lophotrochozoa</taxon>
        <taxon>Annelida</taxon>
        <taxon>Clitellata</taxon>
        <taxon>Hirudinea</taxon>
        <taxon>Rhynchobdellida</taxon>
        <taxon>Glossiphoniidae</taxon>
        <taxon>Helobdella</taxon>
    </lineage>
</organism>
<proteinExistence type="predicted"/>
<dbReference type="PANTHER" id="PTHR45676">
    <property type="entry name" value="RING-H2 FINGER PROTEIN ATL51-RELATED"/>
    <property type="match status" value="1"/>
</dbReference>
<dbReference type="PANTHER" id="PTHR45676:SF41">
    <property type="entry name" value="RING-H2 FINGER PROTEIN ATL66"/>
    <property type="match status" value="1"/>
</dbReference>
<accession>T1FTJ3</accession>
<evidence type="ECO:0000259" key="4">
    <source>
        <dbReference type="PROSITE" id="PS50089"/>
    </source>
</evidence>
<keyword evidence="1 3" id="KW-0863">Zinc-finger</keyword>
<dbReference type="EnsemblMetazoa" id="HelroT192043">
    <property type="protein sequence ID" value="HelroP192043"/>
    <property type="gene ID" value="HelroG192043"/>
</dbReference>
<evidence type="ECO:0000256" key="2">
    <source>
        <dbReference type="ARBA" id="ARBA00022833"/>
    </source>
</evidence>
<protein>
    <recommendedName>
        <fullName evidence="4">RING-type domain-containing protein</fullName>
    </recommendedName>
</protein>
<dbReference type="InterPro" id="IPR013083">
    <property type="entry name" value="Znf_RING/FYVE/PHD"/>
</dbReference>
<gene>
    <name evidence="6" type="primary">20212140</name>
    <name evidence="5" type="ORF">HELRODRAFT_192043</name>
</gene>
<sequence length="260" mass="30827">MTDVGSTRLEQQILARCYMETYVKQHSSFQLSIYEKTLKEDFKNLNLSPMEVKDFSKFLASYDDFTLPEHEQWVRKLGVLGNSDFYDLMNSLQELYYIKLPSKCISKHELFSNGRLLNREVRLLDYYHPNFKKCRRYKLPYCKNKFLNDICYICLQEFVERTIVLELNCRHAFHFDCVKIWFWSQFRTICPTCRAKQTMISINVFGAIAILSDDDENLHLRINNPRDLFSLRGRKTGSTQFHTLITCSKIILVEYAGINL</sequence>
<keyword evidence="2" id="KW-0862">Zinc</keyword>
<evidence type="ECO:0000313" key="6">
    <source>
        <dbReference type="EnsemblMetazoa" id="HelroP192043"/>
    </source>
</evidence>
<keyword evidence="7" id="KW-1185">Reference proteome</keyword>
<dbReference type="EMBL" id="KB096633">
    <property type="protein sequence ID" value="ESO03452.1"/>
    <property type="molecule type" value="Genomic_DNA"/>
</dbReference>
<reference evidence="7" key="1">
    <citation type="submission" date="2012-12" db="EMBL/GenBank/DDBJ databases">
        <authorList>
            <person name="Hellsten U."/>
            <person name="Grimwood J."/>
            <person name="Chapman J.A."/>
            <person name="Shapiro H."/>
            <person name="Aerts A."/>
            <person name="Otillar R.P."/>
            <person name="Terry A.Y."/>
            <person name="Boore J.L."/>
            <person name="Simakov O."/>
            <person name="Marletaz F."/>
            <person name="Cho S.-J."/>
            <person name="Edsinger-Gonzales E."/>
            <person name="Havlak P."/>
            <person name="Kuo D.-H."/>
            <person name="Larsson T."/>
            <person name="Lv J."/>
            <person name="Arendt D."/>
            <person name="Savage R."/>
            <person name="Osoegawa K."/>
            <person name="de Jong P."/>
            <person name="Lindberg D.R."/>
            <person name="Seaver E.C."/>
            <person name="Weisblat D.A."/>
            <person name="Putnam N.H."/>
            <person name="Grigoriev I.V."/>
            <person name="Rokhsar D.S."/>
        </authorList>
    </citation>
    <scope>NUCLEOTIDE SEQUENCE</scope>
</reference>
<name>T1FTJ3_HELRO</name>
<dbReference type="GeneID" id="20212140"/>
<reference evidence="6" key="3">
    <citation type="submission" date="2015-06" db="UniProtKB">
        <authorList>
            <consortium name="EnsemblMetazoa"/>
        </authorList>
    </citation>
    <scope>IDENTIFICATION</scope>
</reference>
<dbReference type="OrthoDB" id="8062037at2759"/>
<dbReference type="AlphaFoldDB" id="T1FTJ3"/>
<dbReference type="CDD" id="cd16448">
    <property type="entry name" value="RING-H2"/>
    <property type="match status" value="1"/>
</dbReference>